<dbReference type="Proteomes" id="UP000271337">
    <property type="component" value="Unassembled WGS sequence"/>
</dbReference>
<evidence type="ECO:0000256" key="1">
    <source>
        <dbReference type="SAM" id="MobiDB-lite"/>
    </source>
</evidence>
<sequence>MREDRRSGKLGACCTWGLRVNLTNCTCDFTREKSSPRSTHEPGHGPSPGGHGAHPIHIHPARPFYRFAATGLGAAMWFFSETRYASTAWLETPMGALRRDEAL</sequence>
<dbReference type="OrthoDB" id="3940212at2759"/>
<evidence type="ECO:0000313" key="3">
    <source>
        <dbReference type="Proteomes" id="UP000271337"/>
    </source>
</evidence>
<protein>
    <submittedName>
        <fullName evidence="2">Uncharacterized protein</fullName>
    </submittedName>
</protein>
<evidence type="ECO:0000313" key="2">
    <source>
        <dbReference type="EMBL" id="RMX96459.1"/>
    </source>
</evidence>
<feature type="compositionally biased region" description="Basic and acidic residues" evidence="1">
    <location>
        <begin position="31"/>
        <end position="43"/>
    </location>
</feature>
<organism evidence="2 3">
    <name type="scientific">Hortaea werneckii</name>
    <name type="common">Black yeast</name>
    <name type="synonym">Cladosporium werneckii</name>
    <dbReference type="NCBI Taxonomy" id="91943"/>
    <lineage>
        <taxon>Eukaryota</taxon>
        <taxon>Fungi</taxon>
        <taxon>Dikarya</taxon>
        <taxon>Ascomycota</taxon>
        <taxon>Pezizomycotina</taxon>
        <taxon>Dothideomycetes</taxon>
        <taxon>Dothideomycetidae</taxon>
        <taxon>Mycosphaerellales</taxon>
        <taxon>Teratosphaeriaceae</taxon>
        <taxon>Hortaea</taxon>
    </lineage>
</organism>
<dbReference type="AlphaFoldDB" id="A0A3M6Y0B2"/>
<reference evidence="2 3" key="1">
    <citation type="journal article" date="2018" name="BMC Genomics">
        <title>Genomic evidence for intraspecific hybridization in a clonal and extremely halotolerant yeast.</title>
        <authorList>
            <person name="Gostincar C."/>
            <person name="Stajich J.E."/>
            <person name="Zupancic J."/>
            <person name="Zalar P."/>
            <person name="Gunde-Cimerman N."/>
        </authorList>
    </citation>
    <scope>NUCLEOTIDE SEQUENCE [LARGE SCALE GENOMIC DNA]</scope>
    <source>
        <strain evidence="2 3">EXF-6669</strain>
    </source>
</reference>
<gene>
    <name evidence="2" type="ORF">D0867_13136</name>
</gene>
<comment type="caution">
    <text evidence="2">The sequence shown here is derived from an EMBL/GenBank/DDBJ whole genome shotgun (WGS) entry which is preliminary data.</text>
</comment>
<dbReference type="EMBL" id="QWIL01002159">
    <property type="protein sequence ID" value="RMX96459.1"/>
    <property type="molecule type" value="Genomic_DNA"/>
</dbReference>
<name>A0A3M6Y0B2_HORWE</name>
<proteinExistence type="predicted"/>
<accession>A0A3M6Y0B2</accession>
<feature type="region of interest" description="Disordered" evidence="1">
    <location>
        <begin position="31"/>
        <end position="57"/>
    </location>
</feature>